<feature type="transmembrane region" description="Helical" evidence="1">
    <location>
        <begin position="179"/>
        <end position="197"/>
    </location>
</feature>
<proteinExistence type="predicted"/>
<name>A0A2V4U4R4_9BURK</name>
<sequence>MSHNDTSSILLDRISIRQSLLACDPAWQPPKANTWHAVFDIALDWIMICLCILAVYQIGWTVAPIALVTIGNRQRALGNLLHEASHGNLSPSRHLNDYLARLLLAAPLLNSLTVYRELHARHHAWLGVARRDPDLLPPLAHEGDGWFHVYVRYLAKLSLIRGSLSGHLIGDRRPYRHRLCILAWWAITMSALFTANIHFAEIFLALWFGARITVFHAITTFREMTDHYGLKPGGIFSFTREIPDNGVLSVLIHPHHNGYHLTHHLFPSAPYHQLPELHAQLTALPAFNERAIVCPAYLDGHQSSVFGWGVNHG</sequence>
<dbReference type="OrthoDB" id="9800167at2"/>
<comment type="caution">
    <text evidence="3">The sequence shown here is derived from an EMBL/GenBank/DDBJ whole genome shotgun (WGS) entry which is preliminary data.</text>
</comment>
<dbReference type="GO" id="GO:0006629">
    <property type="term" value="P:lipid metabolic process"/>
    <property type="evidence" value="ECO:0007669"/>
    <property type="project" value="InterPro"/>
</dbReference>
<feature type="transmembrane region" description="Helical" evidence="1">
    <location>
        <begin position="45"/>
        <end position="70"/>
    </location>
</feature>
<evidence type="ECO:0000259" key="2">
    <source>
        <dbReference type="Pfam" id="PF00487"/>
    </source>
</evidence>
<evidence type="ECO:0000313" key="4">
    <source>
        <dbReference type="Proteomes" id="UP000247772"/>
    </source>
</evidence>
<dbReference type="Pfam" id="PF00487">
    <property type="entry name" value="FA_desaturase"/>
    <property type="match status" value="1"/>
</dbReference>
<feature type="domain" description="Fatty acid desaturase" evidence="2">
    <location>
        <begin position="59"/>
        <end position="285"/>
    </location>
</feature>
<organism evidence="3 4">
    <name type="scientific">Paraburkholderia silvatlantica</name>
    <dbReference type="NCBI Taxonomy" id="321895"/>
    <lineage>
        <taxon>Bacteria</taxon>
        <taxon>Pseudomonadati</taxon>
        <taxon>Pseudomonadota</taxon>
        <taxon>Betaproteobacteria</taxon>
        <taxon>Burkholderiales</taxon>
        <taxon>Burkholderiaceae</taxon>
        <taxon>Paraburkholderia</taxon>
    </lineage>
</organism>
<dbReference type="EMBL" id="QJSQ01000004">
    <property type="protein sequence ID" value="PYE25442.1"/>
    <property type="molecule type" value="Genomic_DNA"/>
</dbReference>
<dbReference type="Proteomes" id="UP000247772">
    <property type="component" value="Unassembled WGS sequence"/>
</dbReference>
<keyword evidence="1" id="KW-0472">Membrane</keyword>
<dbReference type="RefSeq" id="WP_110854573.1">
    <property type="nucleotide sequence ID" value="NZ_QJSQ01000004.1"/>
</dbReference>
<dbReference type="InterPro" id="IPR005804">
    <property type="entry name" value="FA_desaturase_dom"/>
</dbReference>
<keyword evidence="1" id="KW-0812">Transmembrane</keyword>
<accession>A0A2V4U4R4</accession>
<evidence type="ECO:0000313" key="3">
    <source>
        <dbReference type="EMBL" id="PYE25442.1"/>
    </source>
</evidence>
<reference evidence="3 4" key="1">
    <citation type="submission" date="2018-06" db="EMBL/GenBank/DDBJ databases">
        <title>Genomic Encyclopedia of Type Strains, Phase IV (KMG-V): Genome sequencing to study the core and pangenomes of soil and plant-associated prokaryotes.</title>
        <authorList>
            <person name="Whitman W."/>
        </authorList>
    </citation>
    <scope>NUCLEOTIDE SEQUENCE [LARGE SCALE GENOMIC DNA]</scope>
    <source>
        <strain evidence="3 4">SRCL-318</strain>
    </source>
</reference>
<dbReference type="AlphaFoldDB" id="A0A2V4U4R4"/>
<keyword evidence="1" id="KW-1133">Transmembrane helix</keyword>
<evidence type="ECO:0000256" key="1">
    <source>
        <dbReference type="SAM" id="Phobius"/>
    </source>
</evidence>
<protein>
    <submittedName>
        <fullName evidence="3">Fatty acid desaturase</fullName>
    </submittedName>
</protein>
<gene>
    <name evidence="3" type="ORF">C7410_10419</name>
</gene>